<sequence>MIVWLLILVLVLAFYIYIEFTPKDVDPHFLTHQAAITSTRISGETAVYRSLVNDHGRALLGSAAPINKFTLTHLWKDLDNFRIAHVNQTGTTHEISDLKRLIRDVQQSISTLEEGCRVPISFGASVEGMAVFLAVCFSGRVPVLLKAHTHGVHDEEEEQPIISEVEYEFGSGSTGINVLINGEKKTIPLFLEKAAEQVSDSEITIKSNGVALVSNGTEISETDIGVSIAAQLTAVGVQHRWSKQDTVFMAPASMTVNSIVMMLTALSSGAALLFAETSPTLSAATILSQAKPTIMVSDDVSMRTLCKIADDYRIFEWAQYFVRLLRLAKGKLGPTAMVDGFQYLRLVHTATGPDPFQWLSNGEMSRLRILTGTQLIHMYTPDSGMPISQTSVGDYRSRKLPGVNMGPPLPGLEIKKKGKSLLVHKANHEDYVAVSEDCSANAKLGMDGCLYVPEKRHDFSMYYYYTGELK</sequence>
<keyword evidence="2" id="KW-1185">Reference proteome</keyword>
<organism evidence="1 2">
    <name type="scientific">Starmerella bacillaris</name>
    <name type="common">Yeast</name>
    <name type="synonym">Candida zemplinina</name>
    <dbReference type="NCBI Taxonomy" id="1247836"/>
    <lineage>
        <taxon>Eukaryota</taxon>
        <taxon>Fungi</taxon>
        <taxon>Dikarya</taxon>
        <taxon>Ascomycota</taxon>
        <taxon>Saccharomycotina</taxon>
        <taxon>Dipodascomycetes</taxon>
        <taxon>Dipodascales</taxon>
        <taxon>Trichomonascaceae</taxon>
        <taxon>Starmerella</taxon>
    </lineage>
</organism>
<evidence type="ECO:0000313" key="1">
    <source>
        <dbReference type="EMBL" id="GMM53159.1"/>
    </source>
</evidence>
<dbReference type="Proteomes" id="UP001362899">
    <property type="component" value="Unassembled WGS sequence"/>
</dbReference>
<evidence type="ECO:0008006" key="3">
    <source>
        <dbReference type="Google" id="ProtNLM"/>
    </source>
</evidence>
<dbReference type="EMBL" id="BTGC01000008">
    <property type="protein sequence ID" value="GMM53159.1"/>
    <property type="molecule type" value="Genomic_DNA"/>
</dbReference>
<comment type="caution">
    <text evidence="1">The sequence shown here is derived from an EMBL/GenBank/DDBJ whole genome shotgun (WGS) entry which is preliminary data.</text>
</comment>
<dbReference type="AlphaFoldDB" id="A0AAV5RNQ0"/>
<accession>A0AAV5RNQ0</accession>
<gene>
    <name evidence="1" type="ORF">DASB73_041220</name>
</gene>
<name>A0AAV5RNQ0_STABA</name>
<evidence type="ECO:0000313" key="2">
    <source>
        <dbReference type="Proteomes" id="UP001362899"/>
    </source>
</evidence>
<protein>
    <recommendedName>
        <fullName evidence="3">AMP-dependent synthetase/ligase domain-containing protein</fullName>
    </recommendedName>
</protein>
<proteinExistence type="predicted"/>
<dbReference type="InterPro" id="IPR042099">
    <property type="entry name" value="ANL_N_sf"/>
</dbReference>
<reference evidence="1 2" key="1">
    <citation type="journal article" date="2023" name="Elife">
        <title>Identification of key yeast species and microbe-microbe interactions impacting larval growth of Drosophila in the wild.</title>
        <authorList>
            <person name="Mure A."/>
            <person name="Sugiura Y."/>
            <person name="Maeda R."/>
            <person name="Honda K."/>
            <person name="Sakurai N."/>
            <person name="Takahashi Y."/>
            <person name="Watada M."/>
            <person name="Katoh T."/>
            <person name="Gotoh A."/>
            <person name="Gotoh Y."/>
            <person name="Taniguchi I."/>
            <person name="Nakamura K."/>
            <person name="Hayashi T."/>
            <person name="Katayama T."/>
            <person name="Uemura T."/>
            <person name="Hattori Y."/>
        </authorList>
    </citation>
    <scope>NUCLEOTIDE SEQUENCE [LARGE SCALE GENOMIC DNA]</scope>
    <source>
        <strain evidence="1 2">SB-73</strain>
    </source>
</reference>
<dbReference type="Gene3D" id="3.40.50.12780">
    <property type="entry name" value="N-terminal domain of ligase-like"/>
    <property type="match status" value="1"/>
</dbReference>